<dbReference type="EMBL" id="WOWK01000017">
    <property type="protein sequence ID" value="KAF0328441.1"/>
    <property type="molecule type" value="Genomic_DNA"/>
</dbReference>
<dbReference type="AlphaFoldDB" id="A0A8H3WGQ1"/>
<comment type="caution">
    <text evidence="1">The sequence shown here is derived from an EMBL/GenBank/DDBJ whole genome shotgun (WGS) entry which is preliminary data.</text>
</comment>
<organism evidence="1 2">
    <name type="scientific">Colletotrichum asianum</name>
    <dbReference type="NCBI Taxonomy" id="702518"/>
    <lineage>
        <taxon>Eukaryota</taxon>
        <taxon>Fungi</taxon>
        <taxon>Dikarya</taxon>
        <taxon>Ascomycota</taxon>
        <taxon>Pezizomycotina</taxon>
        <taxon>Sordariomycetes</taxon>
        <taxon>Hypocreomycetidae</taxon>
        <taxon>Glomerellales</taxon>
        <taxon>Glomerellaceae</taxon>
        <taxon>Colletotrichum</taxon>
        <taxon>Colletotrichum gloeosporioides species complex</taxon>
    </lineage>
</organism>
<evidence type="ECO:0000313" key="2">
    <source>
        <dbReference type="Proteomes" id="UP000434172"/>
    </source>
</evidence>
<keyword evidence="2" id="KW-1185">Reference proteome</keyword>
<protein>
    <submittedName>
        <fullName evidence="1">Uncharacterized protein</fullName>
    </submittedName>
</protein>
<proteinExistence type="predicted"/>
<accession>A0A8H3WGQ1</accession>
<reference evidence="1 2" key="1">
    <citation type="submission" date="2019-12" db="EMBL/GenBank/DDBJ databases">
        <title>A genome sequence resource for the geographically widespread anthracnose pathogen Colletotrichum asianum.</title>
        <authorList>
            <person name="Meng Y."/>
        </authorList>
    </citation>
    <scope>NUCLEOTIDE SEQUENCE [LARGE SCALE GENOMIC DNA]</scope>
    <source>
        <strain evidence="1 2">ICMP 18580</strain>
    </source>
</reference>
<gene>
    <name evidence="1" type="ORF">GQ607_004237</name>
</gene>
<evidence type="ECO:0000313" key="1">
    <source>
        <dbReference type="EMBL" id="KAF0328441.1"/>
    </source>
</evidence>
<sequence length="148" mass="16441">MPLIRLHKASGGGGVARWPEQPARLRVPKCHAAACDFWTWVKHSAALSPVSSLQTAAPFRVVRVLLDSMPEKWLVWTARHHQQREYVERWRAKLAVAVQFGCLAPHATPADCCVFSLPLYLRRASDIINTNGPPRVLDVELTGVAQTG</sequence>
<dbReference type="Proteomes" id="UP000434172">
    <property type="component" value="Unassembled WGS sequence"/>
</dbReference>
<name>A0A8H3WGQ1_9PEZI</name>